<dbReference type="InterPro" id="IPR011493">
    <property type="entry name" value="GLUG"/>
</dbReference>
<dbReference type="OrthoDB" id="9807519at2"/>
<feature type="region of interest" description="Disordered" evidence="1">
    <location>
        <begin position="405"/>
        <end position="431"/>
    </location>
</feature>
<dbReference type="AlphaFoldDB" id="A0A4R5KXS8"/>
<evidence type="ECO:0000259" key="3">
    <source>
        <dbReference type="Pfam" id="PF07581"/>
    </source>
</evidence>
<protein>
    <recommendedName>
        <fullName evidence="3">GLUG domain-containing protein</fullName>
    </recommendedName>
</protein>
<feature type="domain" description="GLUG" evidence="3">
    <location>
        <begin position="168"/>
        <end position="192"/>
    </location>
</feature>
<feature type="chain" id="PRO_5038883298" description="GLUG domain-containing protein" evidence="2">
    <location>
        <begin position="22"/>
        <end position="586"/>
    </location>
</feature>
<feature type="domain" description="GLUG" evidence="3">
    <location>
        <begin position="138"/>
        <end position="162"/>
    </location>
</feature>
<reference evidence="4 5" key="1">
    <citation type="submission" date="2019-03" db="EMBL/GenBank/DDBJ databases">
        <title>This is whole genome sequence of Paenibacillus sp MS74 strain.</title>
        <authorList>
            <person name="Trinh H.N."/>
        </authorList>
    </citation>
    <scope>NUCLEOTIDE SEQUENCE [LARGE SCALE GENOMIC DNA]</scope>
    <source>
        <strain evidence="4 5">MS74</strain>
    </source>
</reference>
<name>A0A4R5KXS8_9BACL</name>
<feature type="signal peptide" evidence="2">
    <location>
        <begin position="1"/>
        <end position="21"/>
    </location>
</feature>
<feature type="domain" description="GLUG" evidence="3">
    <location>
        <begin position="197"/>
        <end position="227"/>
    </location>
</feature>
<evidence type="ECO:0000256" key="1">
    <source>
        <dbReference type="SAM" id="MobiDB-lite"/>
    </source>
</evidence>
<evidence type="ECO:0000313" key="4">
    <source>
        <dbReference type="EMBL" id="TDG00882.1"/>
    </source>
</evidence>
<accession>A0A4R5KXS8</accession>
<dbReference type="EMBL" id="SMRT01000001">
    <property type="protein sequence ID" value="TDG00882.1"/>
    <property type="molecule type" value="Genomic_DNA"/>
</dbReference>
<comment type="caution">
    <text evidence="4">The sequence shown here is derived from an EMBL/GenBank/DDBJ whole genome shotgun (WGS) entry which is preliminary data.</text>
</comment>
<organism evidence="4 5">
    <name type="scientific">Paenibacillus piri</name>
    <dbReference type="NCBI Taxonomy" id="2547395"/>
    <lineage>
        <taxon>Bacteria</taxon>
        <taxon>Bacillati</taxon>
        <taxon>Bacillota</taxon>
        <taxon>Bacilli</taxon>
        <taxon>Bacillales</taxon>
        <taxon>Paenibacillaceae</taxon>
        <taxon>Paenibacillus</taxon>
    </lineage>
</organism>
<dbReference type="RefSeq" id="WP_133225592.1">
    <property type="nucleotide sequence ID" value="NZ_SMRT01000001.1"/>
</dbReference>
<feature type="compositionally biased region" description="Gly residues" evidence="1">
    <location>
        <begin position="408"/>
        <end position="422"/>
    </location>
</feature>
<proteinExistence type="predicted"/>
<dbReference type="Pfam" id="PF07581">
    <property type="entry name" value="Glug"/>
    <property type="match status" value="3"/>
</dbReference>
<keyword evidence="2" id="KW-0732">Signal</keyword>
<gene>
    <name evidence="4" type="ORF">E1757_04530</name>
</gene>
<keyword evidence="5" id="KW-1185">Reference proteome</keyword>
<dbReference type="Gene3D" id="2.160.20.110">
    <property type="match status" value="1"/>
</dbReference>
<evidence type="ECO:0000313" key="5">
    <source>
        <dbReference type="Proteomes" id="UP000295636"/>
    </source>
</evidence>
<dbReference type="Proteomes" id="UP000295636">
    <property type="component" value="Unassembled WGS sequence"/>
</dbReference>
<sequence length="586" mass="60827">MKRFTKFFAIMSILCSMIFTAMPIKSYAAAVSPSGSGTAADPYILKTVDNLEWLSQQVNGGNGNLYVELGNNIDASSLILNPIGSMANPFRGVFDGKGNKISNLRVSNPSTNNVGMFGYTEVGSVIRNLGLESINVTGGNSTGGLVGRSYSSIENCYTTGTVKGSANAFNIGGLAGNNHATISNSHSSANVTGGSNSLRIGGLVGQNAGSPNPLATITNSYATGNVTGQWIIGGLAGENSYFGEINSSTASGGVSGLAEFIGSLAGRSVNGGIYNSSATGTISGGSKNIPGLIGSSKDYLQDATYVKTASDFIYTNADGTATIVGYAGSNTSVNIPSVLEGYNVTAIQDAFVNNTHLNSVTVEDKSINFTESGEAVTSNITIRGYRSSTAQIFATDYSLKFESLDGSSEGGGTENGGNGDGSSGNTDESQKIDITGDVSSTLIIVTVPTSVSFAIKTNSEVNPFVSVPFSVQNESKAPVDVEVLGFQANPDTSAKVVDAKKYSDTDWRKLSASKSEQEIALGLNVDGSTIWSPAEIEGETPNTVVDSIRVDRLGSKEIKLEGKHGMAFKQSKVLGYKMHIRVELAS</sequence>
<evidence type="ECO:0000256" key="2">
    <source>
        <dbReference type="SAM" id="SignalP"/>
    </source>
</evidence>